<dbReference type="Pfam" id="PF02357">
    <property type="entry name" value="NusG"/>
    <property type="match status" value="1"/>
</dbReference>
<dbReference type="InterPro" id="IPR005824">
    <property type="entry name" value="KOW"/>
</dbReference>
<dbReference type="SMART" id="SM00739">
    <property type="entry name" value="KOW"/>
    <property type="match status" value="1"/>
</dbReference>
<dbReference type="InterPro" id="IPR001062">
    <property type="entry name" value="Transcrpt_antiterm_NusG"/>
</dbReference>
<dbReference type="GO" id="GO:0032784">
    <property type="term" value="P:regulation of DNA-templated transcription elongation"/>
    <property type="evidence" value="ECO:0007669"/>
    <property type="project" value="InterPro"/>
</dbReference>
<dbReference type="InterPro" id="IPR036735">
    <property type="entry name" value="NGN_dom_sf"/>
</dbReference>
<dbReference type="GO" id="GO:0006353">
    <property type="term" value="P:DNA-templated transcription termination"/>
    <property type="evidence" value="ECO:0007669"/>
    <property type="project" value="UniProtKB-KW"/>
</dbReference>
<evidence type="ECO:0000256" key="3">
    <source>
        <dbReference type="ARBA" id="ARBA00023015"/>
    </source>
</evidence>
<keyword evidence="2 5" id="KW-0889">Transcription antitermination</keyword>
<comment type="similarity">
    <text evidence="5">Belongs to the NusG family.</text>
</comment>
<evidence type="ECO:0000259" key="6">
    <source>
        <dbReference type="SMART" id="SM00739"/>
    </source>
</evidence>
<accession>A0A7C5M6G3</accession>
<dbReference type="GO" id="GO:0031564">
    <property type="term" value="P:transcription antitermination"/>
    <property type="evidence" value="ECO:0007669"/>
    <property type="project" value="UniProtKB-KW"/>
</dbReference>
<evidence type="ECO:0000256" key="5">
    <source>
        <dbReference type="RuleBase" id="RU000538"/>
    </source>
</evidence>
<feature type="domain" description="KOW" evidence="6">
    <location>
        <begin position="133"/>
        <end position="160"/>
    </location>
</feature>
<dbReference type="Gene3D" id="2.30.30.30">
    <property type="match status" value="1"/>
</dbReference>
<evidence type="ECO:0000256" key="2">
    <source>
        <dbReference type="ARBA" id="ARBA00022814"/>
    </source>
</evidence>
<comment type="function">
    <text evidence="5">Participates in transcription elongation, termination and antitermination.</text>
</comment>
<dbReference type="PRINTS" id="PR00338">
    <property type="entry name" value="NUSGTNSCPFCT"/>
</dbReference>
<dbReference type="InterPro" id="IPR015869">
    <property type="entry name" value="Transcrpt_antiterm_NusG_bac_CS"/>
</dbReference>
<dbReference type="InterPro" id="IPR014722">
    <property type="entry name" value="Rib_uL2_dom2"/>
</dbReference>
<dbReference type="Proteomes" id="UP000886014">
    <property type="component" value="Unassembled WGS sequence"/>
</dbReference>
<dbReference type="GO" id="GO:0005829">
    <property type="term" value="C:cytosol"/>
    <property type="evidence" value="ECO:0007669"/>
    <property type="project" value="TreeGrafter"/>
</dbReference>
<dbReference type="Gene3D" id="3.30.70.940">
    <property type="entry name" value="NusG, N-terminal domain"/>
    <property type="match status" value="1"/>
</dbReference>
<keyword evidence="4 5" id="KW-0804">Transcription</keyword>
<reference evidence="7" key="1">
    <citation type="journal article" date="2020" name="mSystems">
        <title>Genome- and Community-Level Interaction Insights into Carbon Utilization and Element Cycling Functions of Hydrothermarchaeota in Hydrothermal Sediment.</title>
        <authorList>
            <person name="Zhou Z."/>
            <person name="Liu Y."/>
            <person name="Xu W."/>
            <person name="Pan J."/>
            <person name="Luo Z.H."/>
            <person name="Li M."/>
        </authorList>
    </citation>
    <scope>NUCLEOTIDE SEQUENCE [LARGE SCALE GENOMIC DNA]</scope>
    <source>
        <strain evidence="7">HyVt-94</strain>
    </source>
</reference>
<keyword evidence="3 5" id="KW-0805">Transcription regulation</keyword>
<keyword evidence="1 5" id="KW-0806">Transcription termination</keyword>
<dbReference type="FunFam" id="2.30.30.30:FF:000002">
    <property type="entry name" value="Transcription termination/antitermination factor NusG"/>
    <property type="match status" value="1"/>
</dbReference>
<organism evidence="7">
    <name type="scientific">candidate division WOR-3 bacterium</name>
    <dbReference type="NCBI Taxonomy" id="2052148"/>
    <lineage>
        <taxon>Bacteria</taxon>
        <taxon>Bacteria division WOR-3</taxon>
    </lineage>
</organism>
<dbReference type="AlphaFoldDB" id="A0A7C5M6G3"/>
<dbReference type="PANTHER" id="PTHR30265">
    <property type="entry name" value="RHO-INTERACTING TRANSCRIPTION TERMINATION FACTOR NUSG"/>
    <property type="match status" value="1"/>
</dbReference>
<dbReference type="InterPro" id="IPR006645">
    <property type="entry name" value="NGN-like_dom"/>
</dbReference>
<dbReference type="SUPFAM" id="SSF82679">
    <property type="entry name" value="N-utilization substance G protein NusG, N-terminal domain"/>
    <property type="match status" value="1"/>
</dbReference>
<dbReference type="InterPro" id="IPR008991">
    <property type="entry name" value="Translation_prot_SH3-like_sf"/>
</dbReference>
<evidence type="ECO:0000313" key="7">
    <source>
        <dbReference type="EMBL" id="HHF58215.1"/>
    </source>
</evidence>
<protein>
    <recommendedName>
        <fullName evidence="5">Transcription termination/antitermination protein NusG</fullName>
    </recommendedName>
</protein>
<dbReference type="Pfam" id="PF00467">
    <property type="entry name" value="KOW"/>
    <property type="match status" value="1"/>
</dbReference>
<dbReference type="GO" id="GO:0006354">
    <property type="term" value="P:DNA-templated transcription elongation"/>
    <property type="evidence" value="ECO:0007669"/>
    <property type="project" value="InterPro"/>
</dbReference>
<dbReference type="EMBL" id="DRTV01000151">
    <property type="protein sequence ID" value="HHF58215.1"/>
    <property type="molecule type" value="Genomic_DNA"/>
</dbReference>
<dbReference type="PROSITE" id="PS01014">
    <property type="entry name" value="NUSG"/>
    <property type="match status" value="1"/>
</dbReference>
<dbReference type="CDD" id="cd06091">
    <property type="entry name" value="KOW_NusG"/>
    <property type="match status" value="1"/>
</dbReference>
<dbReference type="InterPro" id="IPR043425">
    <property type="entry name" value="NusG-like"/>
</dbReference>
<gene>
    <name evidence="7" type="ORF">ENL41_02195</name>
</gene>
<sequence length="187" mass="21394">MAKKENGNTEDKKWVVFWTVSGREKKAVRVAEKILKEQGLSEVAEVLLPTQIIPKIKKGKRVLLEKPIYRGYVIIGIKNDPQIIDEVIKAVTQTGLMRAVISKDTIISLSENEINKIKKIEEREKQKKVKEIPFLKGEIVRIVRGPFADFTGQVDEIYADKQKLKVLVNIFGRTTPVILDFLEVERI</sequence>
<evidence type="ECO:0000256" key="1">
    <source>
        <dbReference type="ARBA" id="ARBA00022472"/>
    </source>
</evidence>
<evidence type="ECO:0000256" key="4">
    <source>
        <dbReference type="ARBA" id="ARBA00023163"/>
    </source>
</evidence>
<name>A0A7C5M6G3_UNCW3</name>
<dbReference type="SUPFAM" id="SSF50104">
    <property type="entry name" value="Translation proteins SH3-like domain"/>
    <property type="match status" value="1"/>
</dbReference>
<proteinExistence type="inferred from homology"/>
<comment type="caution">
    <text evidence="7">The sequence shown here is derived from an EMBL/GenBank/DDBJ whole genome shotgun (WGS) entry which is preliminary data.</text>
</comment>
<dbReference type="PANTHER" id="PTHR30265:SF2">
    <property type="entry name" value="TRANSCRIPTION TERMINATION_ANTITERMINATION PROTEIN NUSG"/>
    <property type="match status" value="1"/>
</dbReference>